<keyword evidence="7 14" id="KW-0812">Transmembrane</keyword>
<feature type="transmembrane region" description="Helical" evidence="14">
    <location>
        <begin position="12"/>
        <end position="31"/>
    </location>
</feature>
<feature type="transmembrane region" description="Helical" evidence="14">
    <location>
        <begin position="79"/>
        <end position="100"/>
    </location>
</feature>
<protein>
    <recommendedName>
        <fullName evidence="5">Transmembrane protein 138</fullName>
    </recommendedName>
</protein>
<keyword evidence="11 14" id="KW-0472">Membrane</keyword>
<dbReference type="PANTHER" id="PTHR13306:SF6">
    <property type="entry name" value="TRANSMEMBRANE PROTEIN 138"/>
    <property type="match status" value="1"/>
</dbReference>
<keyword evidence="6" id="KW-0926">Vacuole</keyword>
<evidence type="ECO:0000256" key="6">
    <source>
        <dbReference type="ARBA" id="ARBA00022554"/>
    </source>
</evidence>
<dbReference type="PANTHER" id="PTHR13306">
    <property type="entry name" value="TRANSMEMBRANE PROTEIN 138"/>
    <property type="match status" value="1"/>
</dbReference>
<keyword evidence="10" id="KW-0969">Cilium</keyword>
<evidence type="ECO:0000256" key="3">
    <source>
        <dbReference type="ARBA" id="ARBA00004138"/>
    </source>
</evidence>
<keyword evidence="12" id="KW-0325">Glycoprotein</keyword>
<evidence type="ECO:0000256" key="8">
    <source>
        <dbReference type="ARBA" id="ARBA00022794"/>
    </source>
</evidence>
<comment type="similarity">
    <text evidence="4">Belongs to the TMEM138 family.</text>
</comment>
<evidence type="ECO:0000313" key="16">
    <source>
        <dbReference type="Proteomes" id="UP001154078"/>
    </source>
</evidence>
<dbReference type="GO" id="GO:0005774">
    <property type="term" value="C:vacuolar membrane"/>
    <property type="evidence" value="ECO:0007669"/>
    <property type="project" value="UniProtKB-SubCell"/>
</dbReference>
<dbReference type="Proteomes" id="UP001154078">
    <property type="component" value="Chromosome 3"/>
</dbReference>
<keyword evidence="9 14" id="KW-1133">Transmembrane helix</keyword>
<evidence type="ECO:0000256" key="14">
    <source>
        <dbReference type="SAM" id="Phobius"/>
    </source>
</evidence>
<reference evidence="15" key="1">
    <citation type="submission" date="2021-12" db="EMBL/GenBank/DDBJ databases">
        <authorList>
            <person name="King R."/>
        </authorList>
    </citation>
    <scope>NUCLEOTIDE SEQUENCE</scope>
</reference>
<evidence type="ECO:0000256" key="2">
    <source>
        <dbReference type="ARBA" id="ARBA00004128"/>
    </source>
</evidence>
<dbReference type="AlphaFoldDB" id="A0A9P0B3X5"/>
<dbReference type="Pfam" id="PF14935">
    <property type="entry name" value="TMEM138"/>
    <property type="match status" value="1"/>
</dbReference>
<feature type="transmembrane region" description="Helical" evidence="14">
    <location>
        <begin position="37"/>
        <end position="67"/>
    </location>
</feature>
<feature type="transmembrane region" description="Helical" evidence="14">
    <location>
        <begin position="112"/>
        <end position="132"/>
    </location>
</feature>
<evidence type="ECO:0000256" key="9">
    <source>
        <dbReference type="ARBA" id="ARBA00022989"/>
    </source>
</evidence>
<keyword evidence="13" id="KW-0966">Cell projection</keyword>
<evidence type="ECO:0000313" key="15">
    <source>
        <dbReference type="EMBL" id="CAH0553523.1"/>
    </source>
</evidence>
<evidence type="ECO:0000256" key="1">
    <source>
        <dbReference type="ARBA" id="ARBA00003709"/>
    </source>
</evidence>
<evidence type="ECO:0000256" key="5">
    <source>
        <dbReference type="ARBA" id="ARBA00014515"/>
    </source>
</evidence>
<evidence type="ECO:0000256" key="13">
    <source>
        <dbReference type="ARBA" id="ARBA00023273"/>
    </source>
</evidence>
<evidence type="ECO:0000256" key="12">
    <source>
        <dbReference type="ARBA" id="ARBA00023180"/>
    </source>
</evidence>
<keyword evidence="8" id="KW-0970">Cilium biogenesis/degradation</keyword>
<evidence type="ECO:0000256" key="11">
    <source>
        <dbReference type="ARBA" id="ARBA00023136"/>
    </source>
</evidence>
<proteinExistence type="inferred from homology"/>
<evidence type="ECO:0000256" key="10">
    <source>
        <dbReference type="ARBA" id="ARBA00023069"/>
    </source>
</evidence>
<sequence length="154" mass="18349">MKLTTVRYTAVLGLQTILFIIDFSINTFWIFNRPQNAIMLVLFIIQDACLIFALSTMLLTFFSTYVFQNGLLDSLYIRFRLTIIVCMVYFILTTILHLWSLNLVWGDKSIQWPTKFIIFLIIHRLVSALYYYCYKRAAFRITDPRFYEDADVRH</sequence>
<accession>A0A9P0B3X5</accession>
<comment type="subcellular location">
    <subcellularLocation>
        <location evidence="3">Cell projection</location>
        <location evidence="3">Cilium</location>
    </subcellularLocation>
    <subcellularLocation>
        <location evidence="2">Vacuole membrane</location>
        <topology evidence="2">Multi-pass membrane protein</topology>
    </subcellularLocation>
</comment>
<dbReference type="InterPro" id="IPR024133">
    <property type="entry name" value="TM_138"/>
</dbReference>
<dbReference type="GO" id="GO:0030030">
    <property type="term" value="P:cell projection organization"/>
    <property type="evidence" value="ECO:0007669"/>
    <property type="project" value="UniProtKB-KW"/>
</dbReference>
<organism evidence="15 16">
    <name type="scientific">Brassicogethes aeneus</name>
    <name type="common">Rape pollen beetle</name>
    <name type="synonym">Meligethes aeneus</name>
    <dbReference type="NCBI Taxonomy" id="1431903"/>
    <lineage>
        <taxon>Eukaryota</taxon>
        <taxon>Metazoa</taxon>
        <taxon>Ecdysozoa</taxon>
        <taxon>Arthropoda</taxon>
        <taxon>Hexapoda</taxon>
        <taxon>Insecta</taxon>
        <taxon>Pterygota</taxon>
        <taxon>Neoptera</taxon>
        <taxon>Endopterygota</taxon>
        <taxon>Coleoptera</taxon>
        <taxon>Polyphaga</taxon>
        <taxon>Cucujiformia</taxon>
        <taxon>Nitidulidae</taxon>
        <taxon>Meligethinae</taxon>
        <taxon>Brassicogethes</taxon>
    </lineage>
</organism>
<dbReference type="GO" id="GO:0005929">
    <property type="term" value="C:cilium"/>
    <property type="evidence" value="ECO:0007669"/>
    <property type="project" value="UniProtKB-SubCell"/>
</dbReference>
<gene>
    <name evidence="15" type="ORF">MELIAE_LOCUS5490</name>
</gene>
<keyword evidence="16" id="KW-1185">Reference proteome</keyword>
<name>A0A9P0B3X5_BRAAE</name>
<dbReference type="OrthoDB" id="189688at2759"/>
<evidence type="ECO:0000256" key="7">
    <source>
        <dbReference type="ARBA" id="ARBA00022692"/>
    </source>
</evidence>
<evidence type="ECO:0000256" key="4">
    <source>
        <dbReference type="ARBA" id="ARBA00010572"/>
    </source>
</evidence>
<dbReference type="EMBL" id="OV121134">
    <property type="protein sequence ID" value="CAH0553523.1"/>
    <property type="molecule type" value="Genomic_DNA"/>
</dbReference>
<comment type="function">
    <text evidence="1">Required for ciliogenesis.</text>
</comment>